<proteinExistence type="predicted"/>
<dbReference type="Proteomes" id="UP000055045">
    <property type="component" value="Unassembled WGS sequence"/>
</dbReference>
<comment type="caution">
    <text evidence="1">The sequence shown here is derived from an EMBL/GenBank/DDBJ whole genome shotgun (WGS) entry which is preliminary data.</text>
</comment>
<evidence type="ECO:0000313" key="1">
    <source>
        <dbReference type="EMBL" id="KUM66118.1"/>
    </source>
</evidence>
<evidence type="ECO:0000313" key="2">
    <source>
        <dbReference type="Proteomes" id="UP000055045"/>
    </source>
</evidence>
<sequence>MFNDSGVQSSPQVEAMHYVIIIVRIDCFKLAGEDDIPGDFLGMLPVSVPFEIDLLEHLAQDALVETIWGVPPRGHDVELAAQAFGLSPVRAAFGFSCLGVEDKVAIHTHLWWS</sequence>
<name>A0A101MSX3_PENFR</name>
<accession>A0A101MSX3</accession>
<keyword evidence="2" id="KW-1185">Reference proteome</keyword>
<dbReference type="EMBL" id="LLXE01000014">
    <property type="protein sequence ID" value="KUM66118.1"/>
    <property type="molecule type" value="Genomic_DNA"/>
</dbReference>
<protein>
    <submittedName>
        <fullName evidence="1">Uncharacterized protein</fullName>
    </submittedName>
</protein>
<organism evidence="1 2">
    <name type="scientific">Penicillium freii</name>
    <dbReference type="NCBI Taxonomy" id="48697"/>
    <lineage>
        <taxon>Eukaryota</taxon>
        <taxon>Fungi</taxon>
        <taxon>Dikarya</taxon>
        <taxon>Ascomycota</taxon>
        <taxon>Pezizomycotina</taxon>
        <taxon>Eurotiomycetes</taxon>
        <taxon>Eurotiomycetidae</taxon>
        <taxon>Eurotiales</taxon>
        <taxon>Aspergillaceae</taxon>
        <taxon>Penicillium</taxon>
    </lineage>
</organism>
<dbReference type="AlphaFoldDB" id="A0A101MSX3"/>
<reference evidence="1 2" key="1">
    <citation type="submission" date="2015-10" db="EMBL/GenBank/DDBJ databases">
        <title>Genome sequencing of Penicillium freii.</title>
        <authorList>
            <person name="Nguyen H.D."/>
            <person name="Visagie C.M."/>
            <person name="Seifert K.A."/>
        </authorList>
    </citation>
    <scope>NUCLEOTIDE SEQUENCE [LARGE SCALE GENOMIC DNA]</scope>
    <source>
        <strain evidence="1 2">DAOM 242723</strain>
    </source>
</reference>
<gene>
    <name evidence="1" type="ORF">ACN42_g935</name>
</gene>